<name>A0A5C3E4M9_9BASI</name>
<dbReference type="AlphaFoldDB" id="A0A5C3E4M9"/>
<dbReference type="Proteomes" id="UP000324022">
    <property type="component" value="Unassembled WGS sequence"/>
</dbReference>
<evidence type="ECO:0000256" key="1">
    <source>
        <dbReference type="SAM" id="MobiDB-lite"/>
    </source>
</evidence>
<evidence type="ECO:0000313" key="2">
    <source>
        <dbReference type="EMBL" id="SPO24587.1"/>
    </source>
</evidence>
<evidence type="ECO:0000313" key="3">
    <source>
        <dbReference type="Proteomes" id="UP000324022"/>
    </source>
</evidence>
<organism evidence="2 3">
    <name type="scientific">Ustilago trichophora</name>
    <dbReference type="NCBI Taxonomy" id="86804"/>
    <lineage>
        <taxon>Eukaryota</taxon>
        <taxon>Fungi</taxon>
        <taxon>Dikarya</taxon>
        <taxon>Basidiomycota</taxon>
        <taxon>Ustilaginomycotina</taxon>
        <taxon>Ustilaginomycetes</taxon>
        <taxon>Ustilaginales</taxon>
        <taxon>Ustilaginaceae</taxon>
        <taxon>Ustilago</taxon>
    </lineage>
</organism>
<feature type="region of interest" description="Disordered" evidence="1">
    <location>
        <begin position="148"/>
        <end position="172"/>
    </location>
</feature>
<proteinExistence type="predicted"/>
<gene>
    <name evidence="2" type="ORF">UTRI_03856</name>
</gene>
<protein>
    <submittedName>
        <fullName evidence="2">Uncharacterized protein</fullName>
    </submittedName>
</protein>
<accession>A0A5C3E4M9</accession>
<keyword evidence="3" id="KW-1185">Reference proteome</keyword>
<sequence length="301" mass="34348">MTLAPTRRVCRKCDQILRFPLFFERKDAAEYLDAGADSTCRFGSVNNANRRARRQDSYWTERQLWGCWAGIRPANLEIDKCAHKRGGFGRSDGWVGSHHGHVAAGKSIWWAPERTADVAEQCTVNKIRKQLSKVGSNPSRTHLVFLKSVSTAQPRSPTPSHPKLTSTEQCPTHRLSLSTAMSRHATRRAEVHMYDNSMVKKRCVQHRVPILFLGHRSQTHGFGKEGRKDRALTASEQRPPVWRVEFETFFTFIFLLLTNFLGAESGHWIRTLIATDSLSLLRQQKAQFFYIVPLWASSTDL</sequence>
<feature type="compositionally biased region" description="Polar residues" evidence="1">
    <location>
        <begin position="163"/>
        <end position="172"/>
    </location>
</feature>
<reference evidence="2 3" key="1">
    <citation type="submission" date="2018-03" db="EMBL/GenBank/DDBJ databases">
        <authorList>
            <person name="Guldener U."/>
        </authorList>
    </citation>
    <scope>NUCLEOTIDE SEQUENCE [LARGE SCALE GENOMIC DNA]</scope>
    <source>
        <strain evidence="2 3">NBRC100155</strain>
    </source>
</reference>
<dbReference type="EMBL" id="OOIN01000007">
    <property type="protein sequence ID" value="SPO24587.1"/>
    <property type="molecule type" value="Genomic_DNA"/>
</dbReference>